<reference evidence="2" key="2">
    <citation type="journal article" date="2007" name="Science">
        <title>Draft genome sequence of the sexually transmitted pathogen Trichomonas vaginalis.</title>
        <authorList>
            <person name="Carlton J.M."/>
            <person name="Hirt R.P."/>
            <person name="Silva J.C."/>
            <person name="Delcher A.L."/>
            <person name="Schatz M."/>
            <person name="Zhao Q."/>
            <person name="Wortman J.R."/>
            <person name="Bidwell S.L."/>
            <person name="Alsmark U.C.M."/>
            <person name="Besteiro S."/>
            <person name="Sicheritz-Ponten T."/>
            <person name="Noel C.J."/>
            <person name="Dacks J.B."/>
            <person name="Foster P.G."/>
            <person name="Simillion C."/>
            <person name="Van de Peer Y."/>
            <person name="Miranda-Saavedra D."/>
            <person name="Barton G.J."/>
            <person name="Westrop G.D."/>
            <person name="Mueller S."/>
            <person name="Dessi D."/>
            <person name="Fiori P.L."/>
            <person name="Ren Q."/>
            <person name="Paulsen I."/>
            <person name="Zhang H."/>
            <person name="Bastida-Corcuera F.D."/>
            <person name="Simoes-Barbosa A."/>
            <person name="Brown M.T."/>
            <person name="Hayes R.D."/>
            <person name="Mukherjee M."/>
            <person name="Okumura C.Y."/>
            <person name="Schneider R."/>
            <person name="Smith A.J."/>
            <person name="Vanacova S."/>
            <person name="Villalvazo M."/>
            <person name="Haas B.J."/>
            <person name="Pertea M."/>
            <person name="Feldblyum T.V."/>
            <person name="Utterback T.R."/>
            <person name="Shu C.L."/>
            <person name="Osoegawa K."/>
            <person name="de Jong P.J."/>
            <person name="Hrdy I."/>
            <person name="Horvathova L."/>
            <person name="Zubacova Z."/>
            <person name="Dolezal P."/>
            <person name="Malik S.B."/>
            <person name="Logsdon J.M. Jr."/>
            <person name="Henze K."/>
            <person name="Gupta A."/>
            <person name="Wang C.C."/>
            <person name="Dunne R.L."/>
            <person name="Upcroft J.A."/>
            <person name="Upcroft P."/>
            <person name="White O."/>
            <person name="Salzberg S.L."/>
            <person name="Tang P."/>
            <person name="Chiu C.-H."/>
            <person name="Lee Y.-S."/>
            <person name="Embley T.M."/>
            <person name="Coombs G.H."/>
            <person name="Mottram J.C."/>
            <person name="Tachezy J."/>
            <person name="Fraser-Liggett C.M."/>
            <person name="Johnson P.J."/>
        </authorList>
    </citation>
    <scope>NUCLEOTIDE SEQUENCE [LARGE SCALE GENOMIC DNA]</scope>
    <source>
        <strain evidence="2">G3</strain>
    </source>
</reference>
<keyword evidence="3" id="KW-1185">Reference proteome</keyword>
<dbReference type="GO" id="GO:0005634">
    <property type="term" value="C:nucleus"/>
    <property type="evidence" value="ECO:0000318"/>
    <property type="project" value="GO_Central"/>
</dbReference>
<accession>A2F244</accession>
<sequence>MKIKKFSLKNLITSTSPEIRFLTVPRHPNITIDGSISIDILRSRHNSNVTIYFALLAIRNLLSKPNFDSTQNMEVYDAVETLSNKIEAITYNNFKLEVLPNIKEEVPENASINFGVGKTVKPKCVPI</sequence>
<dbReference type="SMR" id="A2F244"/>
<evidence type="ECO:0000313" key="2">
    <source>
        <dbReference type="EMBL" id="EAY01043.1"/>
    </source>
</evidence>
<dbReference type="Proteomes" id="UP000001542">
    <property type="component" value="Unassembled WGS sequence"/>
</dbReference>
<dbReference type="KEGG" id="tva:4758867"/>
<evidence type="ECO:0000259" key="1">
    <source>
        <dbReference type="PROSITE" id="PS50127"/>
    </source>
</evidence>
<gene>
    <name evidence="2" type="ORF">TVAG_295770</name>
</gene>
<dbReference type="VEuPathDB" id="TrichDB:TVAG_295770"/>
<dbReference type="AlphaFoldDB" id="A2F244"/>
<dbReference type="STRING" id="5722.A2F244"/>
<dbReference type="GO" id="GO:0006974">
    <property type="term" value="P:DNA damage response"/>
    <property type="evidence" value="ECO:0000318"/>
    <property type="project" value="GO_Central"/>
</dbReference>
<dbReference type="PROSITE" id="PS50127">
    <property type="entry name" value="UBC_2"/>
    <property type="match status" value="1"/>
</dbReference>
<dbReference type="GO" id="GO:0000209">
    <property type="term" value="P:protein polyubiquitination"/>
    <property type="evidence" value="ECO:0000318"/>
    <property type="project" value="GO_Central"/>
</dbReference>
<dbReference type="InParanoid" id="A2F244"/>
<dbReference type="VEuPathDB" id="TrichDB:TVAGG3_0971710"/>
<dbReference type="RefSeq" id="XP_001330081.1">
    <property type="nucleotide sequence ID" value="XM_001330046.1"/>
</dbReference>
<feature type="domain" description="UBC core" evidence="1">
    <location>
        <begin position="1"/>
        <end position="103"/>
    </location>
</feature>
<organism evidence="2 3">
    <name type="scientific">Trichomonas vaginalis (strain ATCC PRA-98 / G3)</name>
    <dbReference type="NCBI Taxonomy" id="412133"/>
    <lineage>
        <taxon>Eukaryota</taxon>
        <taxon>Metamonada</taxon>
        <taxon>Parabasalia</taxon>
        <taxon>Trichomonadida</taxon>
        <taxon>Trichomonadidae</taxon>
        <taxon>Trichomonas</taxon>
    </lineage>
</organism>
<proteinExistence type="predicted"/>
<dbReference type="GO" id="GO:0061631">
    <property type="term" value="F:ubiquitin conjugating enzyme activity"/>
    <property type="evidence" value="ECO:0000318"/>
    <property type="project" value="GO_Central"/>
</dbReference>
<name>A2F244_TRIV3</name>
<dbReference type="Pfam" id="PF00179">
    <property type="entry name" value="UQ_con"/>
    <property type="match status" value="1"/>
</dbReference>
<evidence type="ECO:0000313" key="3">
    <source>
        <dbReference type="Proteomes" id="UP000001542"/>
    </source>
</evidence>
<dbReference type="EMBL" id="DS113581">
    <property type="protein sequence ID" value="EAY01043.1"/>
    <property type="molecule type" value="Genomic_DNA"/>
</dbReference>
<dbReference type="InterPro" id="IPR000608">
    <property type="entry name" value="UBC"/>
</dbReference>
<dbReference type="SUPFAM" id="SSF54495">
    <property type="entry name" value="UBC-like"/>
    <property type="match status" value="1"/>
</dbReference>
<dbReference type="Gene3D" id="3.10.110.10">
    <property type="entry name" value="Ubiquitin Conjugating Enzyme"/>
    <property type="match status" value="1"/>
</dbReference>
<dbReference type="CDD" id="cd00195">
    <property type="entry name" value="UBCc_UEV"/>
    <property type="match status" value="1"/>
</dbReference>
<dbReference type="InterPro" id="IPR016135">
    <property type="entry name" value="UBQ-conjugating_enzyme/RWD"/>
</dbReference>
<reference evidence="2" key="1">
    <citation type="submission" date="2006-10" db="EMBL/GenBank/DDBJ databases">
        <authorList>
            <person name="Amadeo P."/>
            <person name="Zhao Q."/>
            <person name="Wortman J."/>
            <person name="Fraser-Liggett C."/>
            <person name="Carlton J."/>
        </authorList>
    </citation>
    <scope>NUCLEOTIDE SEQUENCE</scope>
    <source>
        <strain evidence="2">G3</strain>
    </source>
</reference>
<protein>
    <recommendedName>
        <fullName evidence="1">UBC core domain-containing protein</fullName>
    </recommendedName>
</protein>